<dbReference type="EMBL" id="JADPUN010000184">
    <property type="protein sequence ID" value="MBF9131187.1"/>
    <property type="molecule type" value="Genomic_DNA"/>
</dbReference>
<evidence type="ECO:0000313" key="1">
    <source>
        <dbReference type="EMBL" id="MBF9131187.1"/>
    </source>
</evidence>
<dbReference type="RefSeq" id="WP_196202749.1">
    <property type="nucleotide sequence ID" value="NZ_JADPUN010000184.1"/>
</dbReference>
<sequence>MTAGDPALVDAAQLLASAIRHLGEDDSRRPIAEIPTLDERASRPFRPFPALAIAIATHVITAWELKTFQVERADQGDRIRYFTAIDDHGPRLRACTVFVPELGTQRVVEMCGHSWCPNTAPAGPGSRCWNHLGDPPPEGLWRASPRLGDLGPGEDDRAYWLRRAADVARAKDYARGRSRAERLAVAAAGAGLPLEEVCRATGEAAWVVRALIEDPLPLPDDVDDADDADLWPLVLIPIRDITALDVRHVYGTLDGVLTNLAPDKVLARQGVPYTYFRPIERGPLVVNAGEVRFTLEWWQAQDHLPRHQLVARADEQRREMYRPEDEW</sequence>
<keyword evidence="2" id="KW-1185">Reference proteome</keyword>
<organism evidence="1 2">
    <name type="scientific">Plantactinospora alkalitolerans</name>
    <dbReference type="NCBI Taxonomy" id="2789879"/>
    <lineage>
        <taxon>Bacteria</taxon>
        <taxon>Bacillati</taxon>
        <taxon>Actinomycetota</taxon>
        <taxon>Actinomycetes</taxon>
        <taxon>Micromonosporales</taxon>
        <taxon>Micromonosporaceae</taxon>
        <taxon>Plantactinospora</taxon>
    </lineage>
</organism>
<accession>A0ABS0GZ84</accession>
<reference evidence="1 2" key="1">
    <citation type="submission" date="2020-11" db="EMBL/GenBank/DDBJ databases">
        <title>A novel isolate from a Black sea contaminated sediment with potential to produce alkanes: Plantactinospora alkalitolerans sp. nov.</title>
        <authorList>
            <person name="Carro L."/>
            <person name="Veyisoglu A."/>
            <person name="Guven K."/>
            <person name="Schumann P."/>
            <person name="Klenk H.-P."/>
            <person name="Sahin N."/>
        </authorList>
    </citation>
    <scope>NUCLEOTIDE SEQUENCE [LARGE SCALE GENOMIC DNA]</scope>
    <source>
        <strain evidence="1 2">S1510</strain>
    </source>
</reference>
<protein>
    <recommendedName>
        <fullName evidence="3">SWIM-type domain-containing protein</fullName>
    </recommendedName>
</protein>
<evidence type="ECO:0008006" key="3">
    <source>
        <dbReference type="Google" id="ProtNLM"/>
    </source>
</evidence>
<proteinExistence type="predicted"/>
<gene>
    <name evidence="1" type="ORF">I0C86_19800</name>
</gene>
<evidence type="ECO:0000313" key="2">
    <source>
        <dbReference type="Proteomes" id="UP000638560"/>
    </source>
</evidence>
<dbReference type="Proteomes" id="UP000638560">
    <property type="component" value="Unassembled WGS sequence"/>
</dbReference>
<name>A0ABS0GZ84_9ACTN</name>
<comment type="caution">
    <text evidence="1">The sequence shown here is derived from an EMBL/GenBank/DDBJ whole genome shotgun (WGS) entry which is preliminary data.</text>
</comment>